<dbReference type="Gene3D" id="1.20.1050.10">
    <property type="match status" value="1"/>
</dbReference>
<keyword evidence="10" id="KW-1185">Reference proteome</keyword>
<dbReference type="Pfam" id="PF10568">
    <property type="entry name" value="Tom37"/>
    <property type="match status" value="1"/>
</dbReference>
<accession>A0A1W4WY85</accession>
<dbReference type="GO" id="GO:0015031">
    <property type="term" value="P:protein transport"/>
    <property type="evidence" value="ECO:0007669"/>
    <property type="project" value="UniProtKB-KW"/>
</dbReference>
<keyword evidence="6" id="KW-0496">Mitochondrion</keyword>
<sequence length="446" mass="50880">MFITERKEGGSRHLISFLHSPVVKETSTLGPDGDNPLSKTCKITNDQFEKSKNEVNYKITFKTSSSFTIPVVDEDVPPVSSNVETHRISVNTKSEQNSEIELETFTSDCKIEVKSRANSSYTLFEESHNLETSNSIEIKEEIGEKCIKLQVNSKYESNTNKIPNKNILTQILEESVSEVPFDSEHYTATVGLFMKGAQEPWPKDVKLYQPFEVEQILLPDNANCLAVQAFLKMCNLHYEVEPRANAEFMSPSGKVPFIKCGAFVISELEGIVHFVSKKDISLTSKLDDNQKSELRAYTSLVRNVLENAELYICWCDSETYNEVTKPRYGCVYPWPLNLIQTWTKKYQVVNHLKVMKWYEKSLEDVYGEVERCCESLSIRLQKQESPYFFGNQPTELDALVFGHLFAIITTPLPNSHLANIVKNFPLLIDLAKRIETAYFKKEINGS</sequence>
<dbReference type="AlphaFoldDB" id="A0A1W4WY85"/>
<dbReference type="InterPro" id="IPR036282">
    <property type="entry name" value="Glutathione-S-Trfase_C_sf"/>
</dbReference>
<dbReference type="SUPFAM" id="SSF47616">
    <property type="entry name" value="GST C-terminal domain-like"/>
    <property type="match status" value="1"/>
</dbReference>
<protein>
    <submittedName>
        <fullName evidence="11">Metaxin-2 isoform X1</fullName>
    </submittedName>
</protein>
<dbReference type="InParanoid" id="A0A1W4WY85"/>
<dbReference type="KEGG" id="apln:108739433"/>
<dbReference type="CDD" id="cd03079">
    <property type="entry name" value="GST_N_Metaxin2"/>
    <property type="match status" value="1"/>
</dbReference>
<evidence type="ECO:0000313" key="10">
    <source>
        <dbReference type="Proteomes" id="UP000192223"/>
    </source>
</evidence>
<comment type="subcellular location">
    <subcellularLocation>
        <location evidence="1">Mitochondrion outer membrane</location>
    </subcellularLocation>
</comment>
<comment type="similarity">
    <text evidence="2">Belongs to the metaxin family.</text>
</comment>
<keyword evidence="4" id="KW-1000">Mitochondrion outer membrane</keyword>
<proteinExistence type="inferred from homology"/>
<evidence type="ECO:0000256" key="7">
    <source>
        <dbReference type="ARBA" id="ARBA00023136"/>
    </source>
</evidence>
<dbReference type="PANTHER" id="PTHR12289:SF38">
    <property type="entry name" value="METAXIN-2"/>
    <property type="match status" value="1"/>
</dbReference>
<evidence type="ECO:0000256" key="3">
    <source>
        <dbReference type="ARBA" id="ARBA00022448"/>
    </source>
</evidence>
<evidence type="ECO:0000256" key="4">
    <source>
        <dbReference type="ARBA" id="ARBA00022787"/>
    </source>
</evidence>
<gene>
    <name evidence="11" type="primary">LOC108739433</name>
</gene>
<evidence type="ECO:0000259" key="8">
    <source>
        <dbReference type="Pfam" id="PF10568"/>
    </source>
</evidence>
<dbReference type="CDD" id="cd03211">
    <property type="entry name" value="GST_C_Metaxin2"/>
    <property type="match status" value="1"/>
</dbReference>
<organism evidence="10 11">
    <name type="scientific">Agrilus planipennis</name>
    <name type="common">Emerald ash borer</name>
    <name type="synonym">Agrilus marcopoli</name>
    <dbReference type="NCBI Taxonomy" id="224129"/>
    <lineage>
        <taxon>Eukaryota</taxon>
        <taxon>Metazoa</taxon>
        <taxon>Ecdysozoa</taxon>
        <taxon>Arthropoda</taxon>
        <taxon>Hexapoda</taxon>
        <taxon>Insecta</taxon>
        <taxon>Pterygota</taxon>
        <taxon>Neoptera</taxon>
        <taxon>Endopterygota</taxon>
        <taxon>Coleoptera</taxon>
        <taxon>Polyphaga</taxon>
        <taxon>Elateriformia</taxon>
        <taxon>Buprestoidea</taxon>
        <taxon>Buprestidae</taxon>
        <taxon>Agrilinae</taxon>
        <taxon>Agrilus</taxon>
    </lineage>
</organism>
<dbReference type="InterPro" id="IPR033468">
    <property type="entry name" value="Metaxin_GST"/>
</dbReference>
<dbReference type="InterPro" id="IPR019564">
    <property type="entry name" value="Sam37/metaxin_N"/>
</dbReference>
<evidence type="ECO:0000256" key="2">
    <source>
        <dbReference type="ARBA" id="ARBA00009170"/>
    </source>
</evidence>
<feature type="domain" description="Metaxin glutathione S-transferase" evidence="9">
    <location>
        <begin position="370"/>
        <end position="434"/>
    </location>
</feature>
<dbReference type="STRING" id="224129.A0A1W4WY85"/>
<dbReference type="Pfam" id="PF17171">
    <property type="entry name" value="GST_C_6"/>
    <property type="match status" value="1"/>
</dbReference>
<keyword evidence="7" id="KW-0472">Membrane</keyword>
<dbReference type="InterPro" id="IPR050931">
    <property type="entry name" value="Mito_Protein_Transport_Metaxin"/>
</dbReference>
<dbReference type="PANTHER" id="PTHR12289">
    <property type="entry name" value="METAXIN RELATED"/>
    <property type="match status" value="1"/>
</dbReference>
<keyword evidence="3" id="KW-0813">Transport</keyword>
<evidence type="ECO:0000256" key="5">
    <source>
        <dbReference type="ARBA" id="ARBA00022927"/>
    </source>
</evidence>
<dbReference type="Proteomes" id="UP000192223">
    <property type="component" value="Unplaced"/>
</dbReference>
<evidence type="ECO:0000256" key="6">
    <source>
        <dbReference type="ARBA" id="ARBA00023128"/>
    </source>
</evidence>
<evidence type="ECO:0000259" key="9">
    <source>
        <dbReference type="Pfam" id="PF17171"/>
    </source>
</evidence>
<feature type="domain" description="Mitochondrial outer membrane transport complex Sam37/metaxin N-terminal" evidence="8">
    <location>
        <begin position="224"/>
        <end position="344"/>
    </location>
</feature>
<keyword evidence="5" id="KW-0653">Protein transport</keyword>
<dbReference type="GO" id="GO:0001401">
    <property type="term" value="C:SAM complex"/>
    <property type="evidence" value="ECO:0007669"/>
    <property type="project" value="InterPro"/>
</dbReference>
<dbReference type="FunCoup" id="A0A1W4WY85">
    <property type="interactions" value="1357"/>
</dbReference>
<dbReference type="OrthoDB" id="198787at2759"/>
<reference evidence="11" key="1">
    <citation type="submission" date="2025-08" db="UniProtKB">
        <authorList>
            <consortium name="RefSeq"/>
        </authorList>
    </citation>
    <scope>IDENTIFICATION</scope>
    <source>
        <tissue evidence="11">Entire body</tissue>
    </source>
</reference>
<name>A0A1W4WY85_AGRPL</name>
<dbReference type="GeneID" id="108739433"/>
<dbReference type="RefSeq" id="XP_018328836.1">
    <property type="nucleotide sequence ID" value="XM_018473334.2"/>
</dbReference>
<dbReference type="GO" id="GO:0007005">
    <property type="term" value="P:mitochondrion organization"/>
    <property type="evidence" value="ECO:0007669"/>
    <property type="project" value="TreeGrafter"/>
</dbReference>
<evidence type="ECO:0000256" key="1">
    <source>
        <dbReference type="ARBA" id="ARBA00004294"/>
    </source>
</evidence>
<evidence type="ECO:0000313" key="11">
    <source>
        <dbReference type="RefSeq" id="XP_018328836.1"/>
    </source>
</evidence>